<name>V7PED3_PLAYE</name>
<evidence type="ECO:0000313" key="8">
    <source>
        <dbReference type="EMBL" id="ETB57931.1"/>
    </source>
</evidence>
<evidence type="ECO:0000256" key="3">
    <source>
        <dbReference type="ARBA" id="ARBA00022840"/>
    </source>
</evidence>
<organism evidence="8 9">
    <name type="scientific">Plasmodium yoelii 17X</name>
    <dbReference type="NCBI Taxonomy" id="1323249"/>
    <lineage>
        <taxon>Eukaryota</taxon>
        <taxon>Sar</taxon>
        <taxon>Alveolata</taxon>
        <taxon>Apicomplexa</taxon>
        <taxon>Aconoidasida</taxon>
        <taxon>Haemosporida</taxon>
        <taxon>Plasmodiidae</taxon>
        <taxon>Plasmodium</taxon>
        <taxon>Plasmodium (Vinckeia)</taxon>
    </lineage>
</organism>
<feature type="region of interest" description="Disordered" evidence="6">
    <location>
        <begin position="42"/>
        <end position="72"/>
    </location>
</feature>
<dbReference type="Pfam" id="PF00271">
    <property type="entry name" value="Helicase_C"/>
    <property type="match status" value="1"/>
</dbReference>
<proteinExistence type="inferred from homology"/>
<gene>
    <name evidence="8" type="ORF">YYC_04720</name>
</gene>
<sequence>MKEKLITVWRQNIMLKRPVKFILHLKENRYIRTRRQSNVILSNDNASVENNGSVESNKNGENNASVESNKNGEQNIYKEMTKRLYKKYNYYEIGSNPNNINKNCKQNYSYINELNIHKMLLLGLKKLNIAKLNDMQINTFLTIQQGKDVLLNYPDGSGKTLAYILPILNNIYFIHDYLEKIILDYHENNSISQNYKSNNKFNIYEKMGKYLLNYSYYKNNAILEDNTIQVHKKMNKKENYNFNLVPKNFENNLLNQNDDNSCKFSKKYGRHSKKNNSQKNEPVSNQINCQNVDLNNISIMNKLIEIIKINNINLSNLNSLEKNKSELQILNSILKSGKLEKKNNVISPNNVNSPNDVNIYEQTYRYLIQNPLQMNKTVIIITINKDNITQIISFIKKIDILNRINIQTLNDIPFVDIEKNIEKEKINDNTLEPKNNDNTLEPKNNDNTLEPKNNDNTLEPKNNDNNYNQFNVGNLQVENINYLNNPVLCNKEIMWLVSDILITTPDIFLNSYKNNGFKKNSKETIIPSIIIFDEVDMLFQNNAYRNTIMNIFQIIKKRPEIYNPHINISEQNIENINKEIDKILLNNSKDKKNELKIDTNISQNNTLKNNEQSFIQLIFISSTLPSVGHTTVGSMLNERFSNLVDIVSCLNYKIPKNIQTQWIELNKEKIINLYLFNTQDKNNKIEQNLQDLSLSNKINQLENYSFEHRLDILIYILKKYHELTMEHSKNGQKVKEKNLNKFELIYKFPIYKTIIFVNNIKDCFKIYNFLKKHNWPVYIFHKNLSLNSRIQSLHNFSDATIGILITTDLLSRGIDTKNVDHIINFHFPSDVITYIHRLSKINRLNSDIKNLKLKKNNITSSQDRLFLVTNLISSTNIQLANSIKNFDNNNISLLSLFSRKKSFKMKNKRKDSETDANKKYIDVDSIQNIELDINDTKFNQMLQIIPNEKDKKSKTSTIFPSTNQQNNISKCEKNDYCHKIETYSNSSTTDTTTSSYSIDSKNQQIQAPFTMFSLNQDEYKSDDESDEECFEKNDANSKYNIYQNIISDVKRPYKESHNFSNKYSERKNNKFPSWDNVQFDHQKYVIERFKNKECHLMGQVKRGKLILNNFESNNNDDELLF</sequence>
<dbReference type="GO" id="GO:0003723">
    <property type="term" value="F:RNA binding"/>
    <property type="evidence" value="ECO:0007669"/>
    <property type="project" value="UniProtKB-UniRule"/>
</dbReference>
<evidence type="ECO:0000256" key="4">
    <source>
        <dbReference type="ARBA" id="ARBA00022884"/>
    </source>
</evidence>
<keyword evidence="5" id="KW-0347">Helicase</keyword>
<reference evidence="8 9" key="1">
    <citation type="submission" date="2013-11" db="EMBL/GenBank/DDBJ databases">
        <title>The Genome Sequence of Plasmodium yoelii 17X.</title>
        <authorList>
            <consortium name="The Broad Institute Genomics Platform"/>
            <consortium name="The Broad Institute Genome Sequencing Center for Infectious Disease"/>
            <person name="Neafsey D."/>
            <person name="Adams J."/>
            <person name="Walker B."/>
            <person name="Young S.K."/>
            <person name="Zeng Q."/>
            <person name="Gargeya S."/>
            <person name="Fitzgerald M."/>
            <person name="Haas B."/>
            <person name="Abouelleil A."/>
            <person name="Alvarado L."/>
            <person name="Chapman S.B."/>
            <person name="Gainer-Dewar J."/>
            <person name="Goldberg J."/>
            <person name="Griggs A."/>
            <person name="Gujja S."/>
            <person name="Hansen M."/>
            <person name="Howarth C."/>
            <person name="Imamovic A."/>
            <person name="Ireland A."/>
            <person name="Larimer J."/>
            <person name="McCowan C."/>
            <person name="Murphy C."/>
            <person name="Pearson M."/>
            <person name="Poon T.W."/>
            <person name="Priest M."/>
            <person name="Roberts A."/>
            <person name="Saif S."/>
            <person name="Shea T."/>
            <person name="Sykes S."/>
            <person name="Wortman J."/>
            <person name="Nusbaum C."/>
            <person name="Birren B."/>
        </authorList>
    </citation>
    <scope>NUCLEOTIDE SEQUENCE [LARGE SCALE GENOMIC DNA]</scope>
    <source>
        <strain evidence="8 9">17X</strain>
    </source>
</reference>
<comment type="catalytic activity">
    <reaction evidence="5">
        <text>ATP + H2O = ADP + phosphate + H(+)</text>
        <dbReference type="Rhea" id="RHEA:13065"/>
        <dbReference type="ChEBI" id="CHEBI:15377"/>
        <dbReference type="ChEBI" id="CHEBI:15378"/>
        <dbReference type="ChEBI" id="CHEBI:30616"/>
        <dbReference type="ChEBI" id="CHEBI:43474"/>
        <dbReference type="ChEBI" id="CHEBI:456216"/>
        <dbReference type="EC" id="3.6.4.13"/>
    </reaction>
</comment>
<dbReference type="GO" id="GO:0003724">
    <property type="term" value="F:RNA helicase activity"/>
    <property type="evidence" value="ECO:0007669"/>
    <property type="project" value="UniProtKB-EC"/>
</dbReference>
<dbReference type="Pfam" id="PF00270">
    <property type="entry name" value="DEAD"/>
    <property type="match status" value="1"/>
</dbReference>
<dbReference type="Gene3D" id="3.40.50.300">
    <property type="entry name" value="P-loop containing nucleotide triphosphate hydrolases"/>
    <property type="match status" value="3"/>
</dbReference>
<evidence type="ECO:0000256" key="2">
    <source>
        <dbReference type="ARBA" id="ARBA00022801"/>
    </source>
</evidence>
<feature type="region of interest" description="Disordered" evidence="6">
    <location>
        <begin position="428"/>
        <end position="465"/>
    </location>
</feature>
<evidence type="ECO:0000313" key="9">
    <source>
        <dbReference type="Proteomes" id="UP000018538"/>
    </source>
</evidence>
<keyword evidence="9" id="KW-1185">Reference proteome</keyword>
<protein>
    <recommendedName>
        <fullName evidence="5">ATP-dependent RNA helicase</fullName>
        <ecNumber evidence="5">3.6.4.13</ecNumber>
    </recommendedName>
</protein>
<dbReference type="OrthoDB" id="432247at2759"/>
<dbReference type="CDD" id="cd18787">
    <property type="entry name" value="SF2_C_DEAD"/>
    <property type="match status" value="1"/>
</dbReference>
<dbReference type="SMART" id="SM00487">
    <property type="entry name" value="DEXDc"/>
    <property type="match status" value="1"/>
</dbReference>
<dbReference type="GO" id="GO:0005524">
    <property type="term" value="F:ATP binding"/>
    <property type="evidence" value="ECO:0007669"/>
    <property type="project" value="UniProtKB-UniRule"/>
</dbReference>
<dbReference type="InterPro" id="IPR011545">
    <property type="entry name" value="DEAD/DEAH_box_helicase_dom"/>
</dbReference>
<dbReference type="GO" id="GO:0016787">
    <property type="term" value="F:hydrolase activity"/>
    <property type="evidence" value="ECO:0007669"/>
    <property type="project" value="UniProtKB-KW"/>
</dbReference>
<comment type="domain">
    <text evidence="5">The Q motif is unique to and characteristic of the DEAD box family of RNA helicases and controls ATP binding and hydrolysis.</text>
</comment>
<evidence type="ECO:0000256" key="1">
    <source>
        <dbReference type="ARBA" id="ARBA00022741"/>
    </source>
</evidence>
<keyword evidence="4 5" id="KW-0694">RNA-binding</keyword>
<dbReference type="InterPro" id="IPR014001">
    <property type="entry name" value="Helicase_ATP-bd"/>
</dbReference>
<dbReference type="InterPro" id="IPR001650">
    <property type="entry name" value="Helicase_C-like"/>
</dbReference>
<feature type="domain" description="Helicase C-terminal" evidence="7">
    <location>
        <begin position="740"/>
        <end position="891"/>
    </location>
</feature>
<evidence type="ECO:0000256" key="6">
    <source>
        <dbReference type="SAM" id="MobiDB-lite"/>
    </source>
</evidence>
<comment type="similarity">
    <text evidence="5">Belongs to the DEAD box helicase family.</text>
</comment>
<keyword evidence="2 5" id="KW-0378">Hydrolase</keyword>
<keyword evidence="1 5" id="KW-0547">Nucleotide-binding</keyword>
<evidence type="ECO:0000256" key="5">
    <source>
        <dbReference type="RuleBase" id="RU365068"/>
    </source>
</evidence>
<dbReference type="SMART" id="SM00490">
    <property type="entry name" value="HELICc"/>
    <property type="match status" value="1"/>
</dbReference>
<dbReference type="Proteomes" id="UP000018538">
    <property type="component" value="Unassembled WGS sequence"/>
</dbReference>
<dbReference type="EC" id="3.6.4.13" evidence="5"/>
<evidence type="ECO:0000259" key="7">
    <source>
        <dbReference type="PROSITE" id="PS51194"/>
    </source>
</evidence>
<accession>V7PED3</accession>
<dbReference type="SUPFAM" id="SSF52540">
    <property type="entry name" value="P-loop containing nucleoside triphosphate hydrolases"/>
    <property type="match status" value="2"/>
</dbReference>
<keyword evidence="3 5" id="KW-0067">ATP-binding</keyword>
<comment type="function">
    <text evidence="5">RNA helicase.</text>
</comment>
<dbReference type="PROSITE" id="PS51194">
    <property type="entry name" value="HELICASE_CTER"/>
    <property type="match status" value="1"/>
</dbReference>
<dbReference type="InterPro" id="IPR027417">
    <property type="entry name" value="P-loop_NTPase"/>
</dbReference>
<dbReference type="PANTHER" id="PTHR24031">
    <property type="entry name" value="RNA HELICASE"/>
    <property type="match status" value="1"/>
</dbReference>
<dbReference type="AlphaFoldDB" id="V7PED3"/>
<dbReference type="EMBL" id="KI635795">
    <property type="protein sequence ID" value="ETB57931.1"/>
    <property type="molecule type" value="Genomic_DNA"/>
</dbReference>